<name>A0AAN6GPJ3_9BASI</name>
<dbReference type="PROSITE" id="PS01331">
    <property type="entry name" value="THYMIDYLATE_KINASE"/>
    <property type="match status" value="1"/>
</dbReference>
<dbReference type="PANTHER" id="PTHR10344:SF1">
    <property type="entry name" value="THYMIDYLATE KINASE"/>
    <property type="match status" value="1"/>
</dbReference>
<dbReference type="GO" id="GO:0006227">
    <property type="term" value="P:dUDP biosynthetic process"/>
    <property type="evidence" value="ECO:0007669"/>
    <property type="project" value="TreeGrafter"/>
</dbReference>
<dbReference type="Gene3D" id="3.40.50.300">
    <property type="entry name" value="P-loop containing nucleotide triphosphate hydrolases"/>
    <property type="match status" value="1"/>
</dbReference>
<evidence type="ECO:0000256" key="7">
    <source>
        <dbReference type="ARBA" id="ARBA00022777"/>
    </source>
</evidence>
<reference evidence="11" key="1">
    <citation type="journal article" date="2023" name="PhytoFront">
        <title>Draft Genome Resources of Seven Strains of Tilletia horrida, Causal Agent of Kernel Smut of Rice.</title>
        <authorList>
            <person name="Khanal S."/>
            <person name="Antony Babu S."/>
            <person name="Zhou X.G."/>
        </authorList>
    </citation>
    <scope>NUCLEOTIDE SEQUENCE</scope>
    <source>
        <strain evidence="11">TX6</strain>
    </source>
</reference>
<dbReference type="SUPFAM" id="SSF52540">
    <property type="entry name" value="P-loop containing nucleoside triphosphate hydrolases"/>
    <property type="match status" value="1"/>
</dbReference>
<dbReference type="GO" id="GO:0005829">
    <property type="term" value="C:cytosol"/>
    <property type="evidence" value="ECO:0007669"/>
    <property type="project" value="TreeGrafter"/>
</dbReference>
<sequence>MINGYLTNKTEVDDRAIHLLFSANRWELVPSILKDLEAGTHVICDRYAFSGIAYSCAKGLPFQWCLEPDAGLPLPDATLFLSLTPEAAAQRGAYGEERYEVPALQAKVRSVFGDVGKLLNRSPPPVSTDAHTPAGSQSTWTEIDAGRTVDEVEAELWSHVQAAIQRVRHSRLPVGKLFSEGQGSK</sequence>
<evidence type="ECO:0000256" key="8">
    <source>
        <dbReference type="ARBA" id="ARBA00022840"/>
    </source>
</evidence>
<dbReference type="GO" id="GO:0005634">
    <property type="term" value="C:nucleus"/>
    <property type="evidence" value="ECO:0007669"/>
    <property type="project" value="TreeGrafter"/>
</dbReference>
<keyword evidence="6" id="KW-0547">Nucleotide-binding</keyword>
<feature type="region of interest" description="Disordered" evidence="9">
    <location>
        <begin position="122"/>
        <end position="142"/>
    </location>
</feature>
<keyword evidence="12" id="KW-1185">Reference proteome</keyword>
<dbReference type="InterPro" id="IPR039430">
    <property type="entry name" value="Thymidylate_kin-like_dom"/>
</dbReference>
<evidence type="ECO:0000313" key="12">
    <source>
        <dbReference type="Proteomes" id="UP001176517"/>
    </source>
</evidence>
<protein>
    <recommendedName>
        <fullName evidence="3">dTMP kinase</fullName>
        <ecNumber evidence="3">2.7.4.9</ecNumber>
    </recommendedName>
</protein>
<dbReference type="GO" id="GO:0006233">
    <property type="term" value="P:dTDP biosynthetic process"/>
    <property type="evidence" value="ECO:0007669"/>
    <property type="project" value="InterPro"/>
</dbReference>
<evidence type="ECO:0000256" key="4">
    <source>
        <dbReference type="ARBA" id="ARBA00022679"/>
    </source>
</evidence>
<evidence type="ECO:0000256" key="1">
    <source>
        <dbReference type="ARBA" id="ARBA00004992"/>
    </source>
</evidence>
<dbReference type="InterPro" id="IPR018095">
    <property type="entry name" value="Thymidylate_kin_CS"/>
</dbReference>
<keyword evidence="7 11" id="KW-0418">Kinase</keyword>
<gene>
    <name evidence="11" type="primary">CDC8</name>
    <name evidence="11" type="ORF">OC846_004947</name>
</gene>
<evidence type="ECO:0000256" key="5">
    <source>
        <dbReference type="ARBA" id="ARBA00022727"/>
    </source>
</evidence>
<comment type="similarity">
    <text evidence="2">Belongs to the thymidylate kinase family.</text>
</comment>
<dbReference type="GO" id="GO:0005524">
    <property type="term" value="F:ATP binding"/>
    <property type="evidence" value="ECO:0007669"/>
    <property type="project" value="UniProtKB-KW"/>
</dbReference>
<dbReference type="PANTHER" id="PTHR10344">
    <property type="entry name" value="THYMIDYLATE KINASE"/>
    <property type="match status" value="1"/>
</dbReference>
<keyword evidence="5" id="KW-0545">Nucleotide biosynthesis</keyword>
<keyword evidence="8" id="KW-0067">ATP-binding</keyword>
<dbReference type="Pfam" id="PF02223">
    <property type="entry name" value="Thymidylate_kin"/>
    <property type="match status" value="1"/>
</dbReference>
<evidence type="ECO:0000256" key="3">
    <source>
        <dbReference type="ARBA" id="ARBA00012980"/>
    </source>
</evidence>
<accession>A0AAN6GPJ3</accession>
<organism evidence="11 12">
    <name type="scientific">Tilletia horrida</name>
    <dbReference type="NCBI Taxonomy" id="155126"/>
    <lineage>
        <taxon>Eukaryota</taxon>
        <taxon>Fungi</taxon>
        <taxon>Dikarya</taxon>
        <taxon>Basidiomycota</taxon>
        <taxon>Ustilaginomycotina</taxon>
        <taxon>Exobasidiomycetes</taxon>
        <taxon>Tilletiales</taxon>
        <taxon>Tilletiaceae</taxon>
        <taxon>Tilletia</taxon>
    </lineage>
</organism>
<evidence type="ECO:0000256" key="9">
    <source>
        <dbReference type="SAM" id="MobiDB-lite"/>
    </source>
</evidence>
<dbReference type="Proteomes" id="UP001176517">
    <property type="component" value="Unassembled WGS sequence"/>
</dbReference>
<evidence type="ECO:0000313" key="11">
    <source>
        <dbReference type="EMBL" id="KAK0547248.1"/>
    </source>
</evidence>
<comment type="pathway">
    <text evidence="1">Pyrimidine metabolism; dTTP biosynthesis.</text>
</comment>
<keyword evidence="4 11" id="KW-0808">Transferase</keyword>
<feature type="domain" description="Thymidylate kinase-like" evidence="10">
    <location>
        <begin position="1"/>
        <end position="107"/>
    </location>
</feature>
<dbReference type="InterPro" id="IPR027417">
    <property type="entry name" value="P-loop_NTPase"/>
</dbReference>
<dbReference type="EC" id="2.7.4.9" evidence="3"/>
<evidence type="ECO:0000259" key="10">
    <source>
        <dbReference type="Pfam" id="PF02223"/>
    </source>
</evidence>
<dbReference type="GO" id="GO:0004798">
    <property type="term" value="F:dTMP kinase activity"/>
    <property type="evidence" value="ECO:0007669"/>
    <property type="project" value="UniProtKB-EC"/>
</dbReference>
<dbReference type="GO" id="GO:0006235">
    <property type="term" value="P:dTTP biosynthetic process"/>
    <property type="evidence" value="ECO:0007669"/>
    <property type="project" value="TreeGrafter"/>
</dbReference>
<comment type="caution">
    <text evidence="11">The sequence shown here is derived from an EMBL/GenBank/DDBJ whole genome shotgun (WGS) entry which is preliminary data.</text>
</comment>
<dbReference type="AlphaFoldDB" id="A0AAN6GPJ3"/>
<dbReference type="EMBL" id="JAPDMZ010000167">
    <property type="protein sequence ID" value="KAK0547248.1"/>
    <property type="molecule type" value="Genomic_DNA"/>
</dbReference>
<proteinExistence type="inferred from homology"/>
<evidence type="ECO:0000256" key="2">
    <source>
        <dbReference type="ARBA" id="ARBA00009776"/>
    </source>
</evidence>
<dbReference type="GO" id="GO:0004550">
    <property type="term" value="F:nucleoside diphosphate kinase activity"/>
    <property type="evidence" value="ECO:0007669"/>
    <property type="project" value="TreeGrafter"/>
</dbReference>
<evidence type="ECO:0000256" key="6">
    <source>
        <dbReference type="ARBA" id="ARBA00022741"/>
    </source>
</evidence>